<organism evidence="1 2">
    <name type="scientific">Pseudofrankia inefficax (strain DSM 45817 / CECT 9037 / DDB 130130 / EuI1c)</name>
    <name type="common">Frankia inefficax</name>
    <dbReference type="NCBI Taxonomy" id="298654"/>
    <lineage>
        <taxon>Bacteria</taxon>
        <taxon>Bacillati</taxon>
        <taxon>Actinomycetota</taxon>
        <taxon>Actinomycetes</taxon>
        <taxon>Frankiales</taxon>
        <taxon>Frankiaceae</taxon>
        <taxon>Pseudofrankia</taxon>
    </lineage>
</organism>
<dbReference type="EMBL" id="CP002299">
    <property type="protein sequence ID" value="ADP83206.1"/>
    <property type="molecule type" value="Genomic_DNA"/>
</dbReference>
<dbReference type="InParanoid" id="E3J6Y6"/>
<evidence type="ECO:0000313" key="1">
    <source>
        <dbReference type="EMBL" id="ADP83206.1"/>
    </source>
</evidence>
<evidence type="ECO:0000313" key="2">
    <source>
        <dbReference type="Proteomes" id="UP000002484"/>
    </source>
</evidence>
<protein>
    <submittedName>
        <fullName evidence="1">Uncharacterized protein</fullName>
    </submittedName>
</protein>
<reference evidence="1 2" key="1">
    <citation type="submission" date="2010-10" db="EMBL/GenBank/DDBJ databases">
        <title>Complete sequence of Frankia sp. EuI1c.</title>
        <authorList>
            <consortium name="US DOE Joint Genome Institute"/>
            <person name="Lucas S."/>
            <person name="Copeland A."/>
            <person name="Lapidus A."/>
            <person name="Cheng J.-F."/>
            <person name="Bruce D."/>
            <person name="Goodwin L."/>
            <person name="Pitluck S."/>
            <person name="Chertkov O."/>
            <person name="Detter J.C."/>
            <person name="Han C."/>
            <person name="Tapia R."/>
            <person name="Land M."/>
            <person name="Hauser L."/>
            <person name="Jeffries C."/>
            <person name="Kyrpides N."/>
            <person name="Ivanova N."/>
            <person name="Mikhailova N."/>
            <person name="Beauchemin N."/>
            <person name="Sen A."/>
            <person name="Sur S.A."/>
            <person name="Gtari M."/>
            <person name="Wall L."/>
            <person name="Tisa L."/>
            <person name="Woyke T."/>
        </authorList>
    </citation>
    <scope>NUCLEOTIDE SEQUENCE [LARGE SCALE GENOMIC DNA]</scope>
    <source>
        <strain evidence="2">DSM 45817 / CECT 9037 / EuI1c</strain>
    </source>
</reference>
<gene>
    <name evidence="1" type="ordered locus">FraEuI1c_5218</name>
</gene>
<dbReference type="HOGENOM" id="CLU_3007698_0_0_11"/>
<dbReference type="AlphaFoldDB" id="E3J6Y6"/>
<keyword evidence="2" id="KW-1185">Reference proteome</keyword>
<name>E3J6Y6_PSEI1</name>
<accession>E3J6Y6</accession>
<sequence>MRNETSPIERLLTTASARRAARRERRALETYLSQDALSPNARQEIEVILFRQGAAW</sequence>
<dbReference type="RefSeq" id="WP_013426324.1">
    <property type="nucleotide sequence ID" value="NC_014666.1"/>
</dbReference>
<dbReference type="KEGG" id="fri:FraEuI1c_5218"/>
<proteinExistence type="predicted"/>
<dbReference type="Proteomes" id="UP000002484">
    <property type="component" value="Chromosome"/>
</dbReference>